<comment type="cofactor">
    <cofactor evidence="12">
        <name>Mn(2+)</name>
        <dbReference type="ChEBI" id="CHEBI:29035"/>
    </cofactor>
    <cofactor evidence="12">
        <name>Mg(2+)</name>
        <dbReference type="ChEBI" id="CHEBI:18420"/>
    </cofactor>
    <text evidence="12">Manganese or magnesium. Binds 1 divalent metal ion per monomer in the absence of substrate. May bind a second metal ion after substrate binding.</text>
</comment>
<dbReference type="PANTHER" id="PTHR10954">
    <property type="entry name" value="RIBONUCLEASE H2 SUBUNIT A"/>
    <property type="match status" value="1"/>
</dbReference>
<evidence type="ECO:0000256" key="11">
    <source>
        <dbReference type="ARBA" id="ARBA00023211"/>
    </source>
</evidence>
<keyword evidence="10 12" id="KW-0378">Hydrolase</keyword>
<comment type="catalytic activity">
    <reaction evidence="1 12 13">
        <text>Endonucleolytic cleavage to 5'-phosphomonoester.</text>
        <dbReference type="EC" id="3.1.26.4"/>
    </reaction>
</comment>
<evidence type="ECO:0000256" key="9">
    <source>
        <dbReference type="ARBA" id="ARBA00022759"/>
    </source>
</evidence>
<feature type="binding site" evidence="12">
    <location>
        <position position="9"/>
    </location>
    <ligand>
        <name>a divalent metal cation</name>
        <dbReference type="ChEBI" id="CHEBI:60240"/>
    </ligand>
</feature>
<evidence type="ECO:0000256" key="8">
    <source>
        <dbReference type="ARBA" id="ARBA00022723"/>
    </source>
</evidence>
<keyword evidence="8 12" id="KW-0479">Metal-binding</keyword>
<dbReference type="CDD" id="cd07182">
    <property type="entry name" value="RNase_HII_bacteria_HII_like"/>
    <property type="match status" value="1"/>
</dbReference>
<keyword evidence="6" id="KW-0963">Cytoplasm</keyword>
<evidence type="ECO:0000256" key="1">
    <source>
        <dbReference type="ARBA" id="ARBA00000077"/>
    </source>
</evidence>
<dbReference type="PROSITE" id="PS51975">
    <property type="entry name" value="RNASE_H_2"/>
    <property type="match status" value="1"/>
</dbReference>
<proteinExistence type="inferred from homology"/>
<evidence type="ECO:0000256" key="12">
    <source>
        <dbReference type="PROSITE-ProRule" id="PRU01319"/>
    </source>
</evidence>
<dbReference type="Pfam" id="PF01351">
    <property type="entry name" value="RNase_HII"/>
    <property type="match status" value="1"/>
</dbReference>
<dbReference type="InterPro" id="IPR022898">
    <property type="entry name" value="RNase_HII"/>
</dbReference>
<protein>
    <recommendedName>
        <fullName evidence="13">Ribonuclease</fullName>
        <ecNumber evidence="13">3.1.26.4</ecNumber>
    </recommendedName>
</protein>
<reference evidence="15 16" key="1">
    <citation type="submission" date="2017-03" db="EMBL/GenBank/DDBJ databases">
        <title>Draft Genome sequence of Marispirochaeta sp. strain JC444.</title>
        <authorList>
            <person name="Shivani Y."/>
            <person name="Subhash Y."/>
            <person name="Sasikala C."/>
            <person name="Ramana C."/>
        </authorList>
    </citation>
    <scope>NUCLEOTIDE SEQUENCE [LARGE SCALE GENOMIC DNA]</scope>
    <source>
        <strain evidence="15 16">JC444</strain>
    </source>
</reference>
<dbReference type="GO" id="GO:0032299">
    <property type="term" value="C:ribonuclease H2 complex"/>
    <property type="evidence" value="ECO:0007669"/>
    <property type="project" value="TreeGrafter"/>
</dbReference>
<sequence>MKIICGIDEAGRGPIAGPVSAAAVVLPRDFPRDLLKDSKKMSPSAREKAFARMLAMKVPVGIGWSWPEEIDRINIHKASLLAMSRAFGAMGCLPDEVIVDGLYIPDIPTSARAMVKADALVPEVMAASIAAKVVRDRWMIRYSWFEPDYGYERHKGYPTRAHREVCLRLGPSPIQRLSFRVR</sequence>
<dbReference type="OrthoDB" id="9803420at2"/>
<evidence type="ECO:0000256" key="3">
    <source>
        <dbReference type="ARBA" id="ARBA00004065"/>
    </source>
</evidence>
<evidence type="ECO:0000256" key="10">
    <source>
        <dbReference type="ARBA" id="ARBA00022801"/>
    </source>
</evidence>
<gene>
    <name evidence="15" type="ORF">B4O97_16490</name>
</gene>
<comment type="similarity">
    <text evidence="5 13">Belongs to the RNase HII family.</text>
</comment>
<dbReference type="AlphaFoldDB" id="A0A1Y1RU99"/>
<comment type="cofactor">
    <cofactor evidence="2">
        <name>Mg(2+)</name>
        <dbReference type="ChEBI" id="CHEBI:18420"/>
    </cofactor>
</comment>
<dbReference type="GO" id="GO:0006298">
    <property type="term" value="P:mismatch repair"/>
    <property type="evidence" value="ECO:0007669"/>
    <property type="project" value="TreeGrafter"/>
</dbReference>
<dbReference type="GO" id="GO:0004523">
    <property type="term" value="F:RNA-DNA hybrid ribonuclease activity"/>
    <property type="evidence" value="ECO:0007669"/>
    <property type="project" value="UniProtKB-UniRule"/>
</dbReference>
<feature type="domain" description="RNase H type-2" evidence="14">
    <location>
        <begin position="2"/>
        <end position="182"/>
    </location>
</feature>
<dbReference type="NCBIfam" id="NF000595">
    <property type="entry name" value="PRK00015.1-3"/>
    <property type="match status" value="1"/>
</dbReference>
<keyword evidence="9 12" id="KW-0255">Endonuclease</keyword>
<keyword evidence="16" id="KW-1185">Reference proteome</keyword>
<evidence type="ECO:0000259" key="14">
    <source>
        <dbReference type="PROSITE" id="PS51975"/>
    </source>
</evidence>
<dbReference type="GO" id="GO:0046872">
    <property type="term" value="F:metal ion binding"/>
    <property type="evidence" value="ECO:0007669"/>
    <property type="project" value="UniProtKB-KW"/>
</dbReference>
<dbReference type="Gene3D" id="3.30.420.10">
    <property type="entry name" value="Ribonuclease H-like superfamily/Ribonuclease H"/>
    <property type="match status" value="1"/>
</dbReference>
<dbReference type="EC" id="3.1.26.4" evidence="13"/>
<organism evidence="15 16">
    <name type="scientific">Marispirochaeta aestuarii</name>
    <dbReference type="NCBI Taxonomy" id="1963862"/>
    <lineage>
        <taxon>Bacteria</taxon>
        <taxon>Pseudomonadati</taxon>
        <taxon>Spirochaetota</taxon>
        <taxon>Spirochaetia</taxon>
        <taxon>Spirochaetales</taxon>
        <taxon>Spirochaetaceae</taxon>
        <taxon>Marispirochaeta</taxon>
    </lineage>
</organism>
<dbReference type="PANTHER" id="PTHR10954:SF18">
    <property type="entry name" value="RIBONUCLEASE HII"/>
    <property type="match status" value="1"/>
</dbReference>
<evidence type="ECO:0000256" key="5">
    <source>
        <dbReference type="ARBA" id="ARBA00007383"/>
    </source>
</evidence>
<evidence type="ECO:0000256" key="13">
    <source>
        <dbReference type="RuleBase" id="RU003515"/>
    </source>
</evidence>
<evidence type="ECO:0000256" key="6">
    <source>
        <dbReference type="ARBA" id="ARBA00022490"/>
    </source>
</evidence>
<dbReference type="SUPFAM" id="SSF53098">
    <property type="entry name" value="Ribonuclease H-like"/>
    <property type="match status" value="1"/>
</dbReference>
<evidence type="ECO:0000256" key="4">
    <source>
        <dbReference type="ARBA" id="ARBA00004496"/>
    </source>
</evidence>
<keyword evidence="7 12" id="KW-0540">Nuclease</keyword>
<dbReference type="InterPro" id="IPR024567">
    <property type="entry name" value="RNase_HII/HIII_dom"/>
</dbReference>
<evidence type="ECO:0000313" key="16">
    <source>
        <dbReference type="Proteomes" id="UP000192343"/>
    </source>
</evidence>
<dbReference type="Proteomes" id="UP000192343">
    <property type="component" value="Unassembled WGS sequence"/>
</dbReference>
<dbReference type="InterPro" id="IPR001352">
    <property type="entry name" value="RNase_HII/HIII"/>
</dbReference>
<dbReference type="GO" id="GO:0043137">
    <property type="term" value="P:DNA replication, removal of RNA primer"/>
    <property type="evidence" value="ECO:0007669"/>
    <property type="project" value="TreeGrafter"/>
</dbReference>
<comment type="subcellular location">
    <subcellularLocation>
        <location evidence="4">Cytoplasm</location>
    </subcellularLocation>
</comment>
<evidence type="ECO:0000256" key="7">
    <source>
        <dbReference type="ARBA" id="ARBA00022722"/>
    </source>
</evidence>
<keyword evidence="11" id="KW-0464">Manganese</keyword>
<feature type="binding site" evidence="12">
    <location>
        <position position="8"/>
    </location>
    <ligand>
        <name>a divalent metal cation</name>
        <dbReference type="ChEBI" id="CHEBI:60240"/>
    </ligand>
</feature>
<dbReference type="GO" id="GO:0003723">
    <property type="term" value="F:RNA binding"/>
    <property type="evidence" value="ECO:0007669"/>
    <property type="project" value="UniProtKB-UniRule"/>
</dbReference>
<comment type="function">
    <text evidence="3 13">Endonuclease that specifically degrades the RNA of RNA-DNA hybrids.</text>
</comment>
<name>A0A1Y1RU99_9SPIO</name>
<dbReference type="STRING" id="1963862.B4O97_16490"/>
<dbReference type="EMBL" id="MWQY01000023">
    <property type="protein sequence ID" value="ORC31860.1"/>
    <property type="molecule type" value="Genomic_DNA"/>
</dbReference>
<feature type="binding site" evidence="12">
    <location>
        <position position="100"/>
    </location>
    <ligand>
        <name>a divalent metal cation</name>
        <dbReference type="ChEBI" id="CHEBI:60240"/>
    </ligand>
</feature>
<evidence type="ECO:0000256" key="2">
    <source>
        <dbReference type="ARBA" id="ARBA00001946"/>
    </source>
</evidence>
<dbReference type="InterPro" id="IPR012337">
    <property type="entry name" value="RNaseH-like_sf"/>
</dbReference>
<dbReference type="GO" id="GO:0005737">
    <property type="term" value="C:cytoplasm"/>
    <property type="evidence" value="ECO:0007669"/>
    <property type="project" value="UniProtKB-SubCell"/>
</dbReference>
<evidence type="ECO:0000313" key="15">
    <source>
        <dbReference type="EMBL" id="ORC31860.1"/>
    </source>
</evidence>
<dbReference type="InterPro" id="IPR036397">
    <property type="entry name" value="RNaseH_sf"/>
</dbReference>
<comment type="caution">
    <text evidence="15">The sequence shown here is derived from an EMBL/GenBank/DDBJ whole genome shotgun (WGS) entry which is preliminary data.</text>
</comment>
<accession>A0A1Y1RU99</accession>